<evidence type="ECO:0000313" key="6">
    <source>
        <dbReference type="Proteomes" id="UP001630127"/>
    </source>
</evidence>
<evidence type="ECO:0000256" key="2">
    <source>
        <dbReference type="ARBA" id="ARBA00001933"/>
    </source>
</evidence>
<dbReference type="SUPFAM" id="SSF53383">
    <property type="entry name" value="PLP-dependent transferases"/>
    <property type="match status" value="1"/>
</dbReference>
<comment type="catalytic activity">
    <reaction evidence="1">
        <text>(6R)-5,10-methylene-5,6,7,8-tetrahydrofolate + glycine + H2O = (6S)-5,6,7,8-tetrahydrofolate + L-serine</text>
        <dbReference type="Rhea" id="RHEA:15481"/>
        <dbReference type="ChEBI" id="CHEBI:15377"/>
        <dbReference type="ChEBI" id="CHEBI:15636"/>
        <dbReference type="ChEBI" id="CHEBI:33384"/>
        <dbReference type="ChEBI" id="CHEBI:57305"/>
        <dbReference type="ChEBI" id="CHEBI:57453"/>
        <dbReference type="EC" id="2.1.2.1"/>
    </reaction>
</comment>
<comment type="cofactor">
    <cofactor evidence="2">
        <name>pyridoxal 5'-phosphate</name>
        <dbReference type="ChEBI" id="CHEBI:597326"/>
    </cofactor>
</comment>
<dbReference type="AlphaFoldDB" id="A0ABD2XWJ8"/>
<dbReference type="Pfam" id="PF00464">
    <property type="entry name" value="SHMT"/>
    <property type="match status" value="1"/>
</dbReference>
<feature type="domain" description="Serine hydroxymethyltransferase-like" evidence="4">
    <location>
        <begin position="3"/>
        <end position="91"/>
    </location>
</feature>
<dbReference type="Proteomes" id="UP001630127">
    <property type="component" value="Unassembled WGS sequence"/>
</dbReference>
<reference evidence="5 6" key="1">
    <citation type="submission" date="2024-11" db="EMBL/GenBank/DDBJ databases">
        <title>A near-complete genome assembly of Cinchona calisaya.</title>
        <authorList>
            <person name="Lian D.C."/>
            <person name="Zhao X.W."/>
            <person name="Wei L."/>
        </authorList>
    </citation>
    <scope>NUCLEOTIDE SEQUENCE [LARGE SCALE GENOMIC DNA]</scope>
    <source>
        <tissue evidence="5">Nenye</tissue>
    </source>
</reference>
<keyword evidence="6" id="KW-1185">Reference proteome</keyword>
<proteinExistence type="predicted"/>
<dbReference type="InterPro" id="IPR039429">
    <property type="entry name" value="SHMT-like_dom"/>
</dbReference>
<organism evidence="5 6">
    <name type="scientific">Cinchona calisaya</name>
    <dbReference type="NCBI Taxonomy" id="153742"/>
    <lineage>
        <taxon>Eukaryota</taxon>
        <taxon>Viridiplantae</taxon>
        <taxon>Streptophyta</taxon>
        <taxon>Embryophyta</taxon>
        <taxon>Tracheophyta</taxon>
        <taxon>Spermatophyta</taxon>
        <taxon>Magnoliopsida</taxon>
        <taxon>eudicotyledons</taxon>
        <taxon>Gunneridae</taxon>
        <taxon>Pentapetalae</taxon>
        <taxon>asterids</taxon>
        <taxon>lamiids</taxon>
        <taxon>Gentianales</taxon>
        <taxon>Rubiaceae</taxon>
        <taxon>Cinchonoideae</taxon>
        <taxon>Cinchoneae</taxon>
        <taxon>Cinchona</taxon>
    </lineage>
</organism>
<evidence type="ECO:0000256" key="3">
    <source>
        <dbReference type="ARBA" id="ARBA00022898"/>
    </source>
</evidence>
<dbReference type="EMBL" id="JBJUIK010000017">
    <property type="protein sequence ID" value="KAL3498590.1"/>
    <property type="molecule type" value="Genomic_DNA"/>
</dbReference>
<sequence length="91" mass="9891">MLLKIADAVGAFLMADMAHISGLVATSVLANPFEYCDNVTTITHKKLITQFFIMLLFIRRGGLIFFKKDSVLGIDLESAISNAVFPGLQVG</sequence>
<name>A0ABD2XWJ8_9GENT</name>
<dbReference type="InterPro" id="IPR049943">
    <property type="entry name" value="Ser_HO-MeTrfase-like"/>
</dbReference>
<dbReference type="InterPro" id="IPR015421">
    <property type="entry name" value="PyrdxlP-dep_Trfase_major"/>
</dbReference>
<dbReference type="PANTHER" id="PTHR11680">
    <property type="entry name" value="SERINE HYDROXYMETHYLTRANSFERASE"/>
    <property type="match status" value="1"/>
</dbReference>
<accession>A0ABD2XWJ8</accession>
<dbReference type="PANTHER" id="PTHR11680:SF34">
    <property type="entry name" value="SERINE HYDROXYMETHYLTRANSFERASE"/>
    <property type="match status" value="1"/>
</dbReference>
<evidence type="ECO:0000313" key="5">
    <source>
        <dbReference type="EMBL" id="KAL3498590.1"/>
    </source>
</evidence>
<evidence type="ECO:0000259" key="4">
    <source>
        <dbReference type="Pfam" id="PF00464"/>
    </source>
</evidence>
<dbReference type="GO" id="GO:0004372">
    <property type="term" value="F:glycine hydroxymethyltransferase activity"/>
    <property type="evidence" value="ECO:0007669"/>
    <property type="project" value="UniProtKB-EC"/>
</dbReference>
<gene>
    <name evidence="5" type="ORF">ACH5RR_041322</name>
</gene>
<dbReference type="InterPro" id="IPR015424">
    <property type="entry name" value="PyrdxlP-dep_Trfase"/>
</dbReference>
<evidence type="ECO:0000256" key="1">
    <source>
        <dbReference type="ARBA" id="ARBA00001528"/>
    </source>
</evidence>
<protein>
    <recommendedName>
        <fullName evidence="4">Serine hydroxymethyltransferase-like domain-containing protein</fullName>
    </recommendedName>
</protein>
<dbReference type="Gene3D" id="3.40.640.10">
    <property type="entry name" value="Type I PLP-dependent aspartate aminotransferase-like (Major domain)"/>
    <property type="match status" value="1"/>
</dbReference>
<keyword evidence="3" id="KW-0663">Pyridoxal phosphate</keyword>
<comment type="caution">
    <text evidence="5">The sequence shown here is derived from an EMBL/GenBank/DDBJ whole genome shotgun (WGS) entry which is preliminary data.</text>
</comment>